<gene>
    <name evidence="6" type="ORF">D915_000376</name>
</gene>
<evidence type="ECO:0000259" key="4">
    <source>
        <dbReference type="PROSITE" id="PS50026"/>
    </source>
</evidence>
<sequence length="630" mass="69159">MRIAELSQNEETGNELNGTFVVFLTCVCGLNTFRLVYPRLKTAFSIARVQPLMEIQQGSVLSLKCQVKGETNPVIRWYKDDILIDPEQNERVDIIKSVKRSQLRLRNIQLNDSGNYSCKGESAQSQNEQWIYVNVYPTTDERKAADKSANSPCPVNRCNRGQCLLINNKPHCRCPSTHTGPQCTEPVTPVLQTPAIRGPPESTTIEDDFVLDQSVASYPDSYRTLLEPLANKCDLPEYQYTSECAQVNSHFYAFVGTAVACSVIILLLGSCLGYIRRRKILRHQENGEKLRRKKSCEVPSDSTPLHDTSASHHSHVGPFHVRQDSPIFTPTPKTTSLAKPSCTSTSENVASNSPRTRARKTGHDSMARLDMTTVPMKRADREFTRPAYVVLTSSTPLALHPLEQVATMQSSTRVPIPTNRALGPTNLTPWMPTVSQSMETATNVNTPFADGIFPVGFLEPTKGAHRSDQGLPTSPSCSVHTDKIYVHIPPLGAPIYLSSQLNAPAHDSVQLTKFPALIDRHPSDSGITDTGSELVTPLSHVGMFQTSMHNVKISPELKRVLRLPTTASVTATTTAPNSSVISPKHANPDCIPLTTPPCNKVVDSETTKLPTQSDPTSLVTFKCTGSGDHT</sequence>
<keyword evidence="1" id="KW-1015">Disulfide bond</keyword>
<evidence type="ECO:0000259" key="5">
    <source>
        <dbReference type="PROSITE" id="PS50835"/>
    </source>
</evidence>
<dbReference type="PROSITE" id="PS50835">
    <property type="entry name" value="IG_LIKE"/>
    <property type="match status" value="1"/>
</dbReference>
<dbReference type="EMBL" id="JXXN02000068">
    <property type="protein sequence ID" value="THD28803.1"/>
    <property type="molecule type" value="Genomic_DNA"/>
</dbReference>
<name>A0A4E0RMJ5_FASHE</name>
<keyword evidence="3" id="KW-0812">Transmembrane</keyword>
<dbReference type="PROSITE" id="PS00022">
    <property type="entry name" value="EGF_1"/>
    <property type="match status" value="1"/>
</dbReference>
<dbReference type="SMART" id="SM00408">
    <property type="entry name" value="IGc2"/>
    <property type="match status" value="1"/>
</dbReference>
<feature type="transmembrane region" description="Helical" evidence="3">
    <location>
        <begin position="251"/>
        <end position="275"/>
    </location>
</feature>
<dbReference type="PROSITE" id="PS50026">
    <property type="entry name" value="EGF_3"/>
    <property type="match status" value="1"/>
</dbReference>
<dbReference type="InterPro" id="IPR000742">
    <property type="entry name" value="EGF"/>
</dbReference>
<feature type="domain" description="EGF-like" evidence="4">
    <location>
        <begin position="149"/>
        <end position="184"/>
    </location>
</feature>
<dbReference type="Gene3D" id="2.60.40.10">
    <property type="entry name" value="Immunoglobulins"/>
    <property type="match status" value="1"/>
</dbReference>
<dbReference type="AlphaFoldDB" id="A0A4E0RMJ5"/>
<dbReference type="InterPro" id="IPR013098">
    <property type="entry name" value="Ig_I-set"/>
</dbReference>
<keyword evidence="3" id="KW-0472">Membrane</keyword>
<evidence type="ECO:0000256" key="1">
    <source>
        <dbReference type="PROSITE-ProRule" id="PRU00076"/>
    </source>
</evidence>
<feature type="domain" description="Ig-like" evidence="5">
    <location>
        <begin position="38"/>
        <end position="134"/>
    </location>
</feature>
<dbReference type="Proteomes" id="UP000230066">
    <property type="component" value="Unassembled WGS sequence"/>
</dbReference>
<evidence type="ECO:0000256" key="3">
    <source>
        <dbReference type="SAM" id="Phobius"/>
    </source>
</evidence>
<dbReference type="SUPFAM" id="SSF48726">
    <property type="entry name" value="Immunoglobulin"/>
    <property type="match status" value="1"/>
</dbReference>
<proteinExistence type="predicted"/>
<keyword evidence="1" id="KW-0245">EGF-like domain</keyword>
<dbReference type="InterPro" id="IPR003598">
    <property type="entry name" value="Ig_sub2"/>
</dbReference>
<reference evidence="6" key="1">
    <citation type="submission" date="2019-03" db="EMBL/GenBank/DDBJ databases">
        <title>Improved annotation for the trematode Fasciola hepatica.</title>
        <authorList>
            <person name="Choi Y.-J."/>
            <person name="Martin J."/>
            <person name="Mitreva M."/>
        </authorList>
    </citation>
    <scope>NUCLEOTIDE SEQUENCE [LARGE SCALE GENOMIC DNA]</scope>
</reference>
<protein>
    <recommendedName>
        <fullName evidence="8">Ig-like domain-containing protein</fullName>
    </recommendedName>
</protein>
<dbReference type="InterPro" id="IPR013783">
    <property type="entry name" value="Ig-like_fold"/>
</dbReference>
<comment type="caution">
    <text evidence="6">The sequence shown here is derived from an EMBL/GenBank/DDBJ whole genome shotgun (WGS) entry which is preliminary data.</text>
</comment>
<feature type="disulfide bond" evidence="1">
    <location>
        <begin position="153"/>
        <end position="163"/>
    </location>
</feature>
<dbReference type="InterPro" id="IPR007110">
    <property type="entry name" value="Ig-like_dom"/>
</dbReference>
<accession>A0A4E0RMJ5</accession>
<comment type="caution">
    <text evidence="1">Lacks conserved residue(s) required for the propagation of feature annotation.</text>
</comment>
<organism evidence="6 7">
    <name type="scientific">Fasciola hepatica</name>
    <name type="common">Liver fluke</name>
    <dbReference type="NCBI Taxonomy" id="6192"/>
    <lineage>
        <taxon>Eukaryota</taxon>
        <taxon>Metazoa</taxon>
        <taxon>Spiralia</taxon>
        <taxon>Lophotrochozoa</taxon>
        <taxon>Platyhelminthes</taxon>
        <taxon>Trematoda</taxon>
        <taxon>Digenea</taxon>
        <taxon>Plagiorchiida</taxon>
        <taxon>Echinostomata</taxon>
        <taxon>Echinostomatoidea</taxon>
        <taxon>Fasciolidae</taxon>
        <taxon>Fasciola</taxon>
    </lineage>
</organism>
<dbReference type="InterPro" id="IPR003599">
    <property type="entry name" value="Ig_sub"/>
</dbReference>
<evidence type="ECO:0000256" key="2">
    <source>
        <dbReference type="SAM" id="MobiDB-lite"/>
    </source>
</evidence>
<keyword evidence="3" id="KW-1133">Transmembrane helix</keyword>
<dbReference type="SMART" id="SM00409">
    <property type="entry name" value="IG"/>
    <property type="match status" value="1"/>
</dbReference>
<dbReference type="InterPro" id="IPR036179">
    <property type="entry name" value="Ig-like_dom_sf"/>
</dbReference>
<feature type="region of interest" description="Disordered" evidence="2">
    <location>
        <begin position="286"/>
        <end position="361"/>
    </location>
</feature>
<evidence type="ECO:0000313" key="7">
    <source>
        <dbReference type="Proteomes" id="UP000230066"/>
    </source>
</evidence>
<dbReference type="Pfam" id="PF07679">
    <property type="entry name" value="I-set"/>
    <property type="match status" value="1"/>
</dbReference>
<evidence type="ECO:0008006" key="8">
    <source>
        <dbReference type="Google" id="ProtNLM"/>
    </source>
</evidence>
<dbReference type="SUPFAM" id="SSF57196">
    <property type="entry name" value="EGF/Laminin"/>
    <property type="match status" value="1"/>
</dbReference>
<evidence type="ECO:0000313" key="6">
    <source>
        <dbReference type="EMBL" id="THD28803.1"/>
    </source>
</evidence>
<feature type="disulfide bond" evidence="1">
    <location>
        <begin position="174"/>
        <end position="183"/>
    </location>
</feature>
<keyword evidence="7" id="KW-1185">Reference proteome</keyword>
<feature type="compositionally biased region" description="Polar residues" evidence="2">
    <location>
        <begin position="326"/>
        <end position="355"/>
    </location>
</feature>